<dbReference type="FunFam" id="3.40.50.720:FF:000068">
    <property type="entry name" value="Sorbitol dehydrogenase"/>
    <property type="match status" value="1"/>
</dbReference>
<dbReference type="OrthoDB" id="9770238at2"/>
<comment type="similarity">
    <text evidence="2 7">Belongs to the zinc-containing alcohol dehydrogenase family.</text>
</comment>
<dbReference type="InterPro" id="IPR036291">
    <property type="entry name" value="NAD(P)-bd_dom_sf"/>
</dbReference>
<dbReference type="InterPro" id="IPR002328">
    <property type="entry name" value="ADH_Zn_CS"/>
</dbReference>
<evidence type="ECO:0000256" key="1">
    <source>
        <dbReference type="ARBA" id="ARBA00001947"/>
    </source>
</evidence>
<keyword evidence="3 7" id="KW-0479">Metal-binding</keyword>
<dbReference type="SUPFAM" id="SSF50129">
    <property type="entry name" value="GroES-like"/>
    <property type="match status" value="1"/>
</dbReference>
<dbReference type="GO" id="GO:0034079">
    <property type="term" value="P:butanediol biosynthetic process"/>
    <property type="evidence" value="ECO:0007669"/>
    <property type="project" value="TreeGrafter"/>
</dbReference>
<dbReference type="GO" id="GO:0008270">
    <property type="term" value="F:zinc ion binding"/>
    <property type="evidence" value="ECO:0007669"/>
    <property type="project" value="InterPro"/>
</dbReference>
<dbReference type="Pfam" id="PF00107">
    <property type="entry name" value="ADH_zinc_N"/>
    <property type="match status" value="1"/>
</dbReference>
<sequence>MKAAVWYGKNDLRVENVEEPVIQPGKVKVKVAFAGICGSDLHAYHGADVIQQGTPHPVTGVMAPLTMGHEFSGVITEVGEGVDNVSVGDRVAIEPLIYCGECEHCKNNNYNLCDNSGFIGLHDNGGFAEYVTVEPHFVHKLPDNLSLEQGALIEPAAVAFHAVKQSNMKIGNKVAVFGVGPIGLLTIIAAQAAGASEIYAIDVSSERLQKAKEVGATRTINAMEEDAIKTILSQAPGGVDVAYEVAGVEATLANALSVIRKQGEVMVVSIIPEPIKIDMMQLTLKEAYLTSVLGYRHIYPEVISLVAAGKLDIEKVVTKKIKLENIVEDGMELLTHDKSQAKILIDIQKS</sequence>
<dbReference type="PANTHER" id="PTHR43161">
    <property type="entry name" value="SORBITOL DEHYDROGENASE"/>
    <property type="match status" value="1"/>
</dbReference>
<dbReference type="Gene3D" id="3.90.180.10">
    <property type="entry name" value="Medium-chain alcohol dehydrogenases, catalytic domain"/>
    <property type="match status" value="1"/>
</dbReference>
<name>A0A0A5G5M4_9BACI</name>
<dbReference type="Gene3D" id="3.40.50.720">
    <property type="entry name" value="NAD(P)-binding Rossmann-like Domain"/>
    <property type="match status" value="1"/>
</dbReference>
<accession>A0A0A5G5M4</accession>
<gene>
    <name evidence="9" type="ORF">N784_15775</name>
</gene>
<evidence type="ECO:0000313" key="9">
    <source>
        <dbReference type="EMBL" id="KGX87359.1"/>
    </source>
</evidence>
<dbReference type="RefSeq" id="WP_036833533.1">
    <property type="nucleotide sequence ID" value="NZ_AVPG01000007.1"/>
</dbReference>
<reference evidence="9 10" key="1">
    <citation type="submission" date="2013-08" db="EMBL/GenBank/DDBJ databases">
        <authorList>
            <person name="Huang J."/>
            <person name="Wang G."/>
        </authorList>
    </citation>
    <scope>NUCLEOTIDE SEQUENCE [LARGE SCALE GENOMIC DNA]</scope>
    <source>
        <strain evidence="9 10">JSM 072002</strain>
    </source>
</reference>
<evidence type="ECO:0000259" key="8">
    <source>
        <dbReference type="SMART" id="SM00829"/>
    </source>
</evidence>
<dbReference type="eggNOG" id="COG1063">
    <property type="taxonomic scope" value="Bacteria"/>
</dbReference>
<evidence type="ECO:0000256" key="5">
    <source>
        <dbReference type="ARBA" id="ARBA00023002"/>
    </source>
</evidence>
<comment type="cofactor">
    <cofactor evidence="1 7">
        <name>Zn(2+)</name>
        <dbReference type="ChEBI" id="CHEBI:29105"/>
    </cofactor>
</comment>
<dbReference type="GO" id="GO:0005737">
    <property type="term" value="C:cytoplasm"/>
    <property type="evidence" value="ECO:0007669"/>
    <property type="project" value="TreeGrafter"/>
</dbReference>
<dbReference type="EMBL" id="AVPG01000007">
    <property type="protein sequence ID" value="KGX87359.1"/>
    <property type="molecule type" value="Genomic_DNA"/>
</dbReference>
<dbReference type="InterPro" id="IPR013154">
    <property type="entry name" value="ADH-like_N"/>
</dbReference>
<dbReference type="AlphaFoldDB" id="A0A0A5G5M4"/>
<organism evidence="9 10">
    <name type="scientific">Pontibacillus litoralis JSM 072002</name>
    <dbReference type="NCBI Taxonomy" id="1385512"/>
    <lineage>
        <taxon>Bacteria</taxon>
        <taxon>Bacillati</taxon>
        <taxon>Bacillota</taxon>
        <taxon>Bacilli</taxon>
        <taxon>Bacillales</taxon>
        <taxon>Bacillaceae</taxon>
        <taxon>Pontibacillus</taxon>
    </lineage>
</organism>
<feature type="domain" description="Enoyl reductase (ER)" evidence="8">
    <location>
        <begin position="8"/>
        <end position="345"/>
    </location>
</feature>
<dbReference type="InterPro" id="IPR020843">
    <property type="entry name" value="ER"/>
</dbReference>
<evidence type="ECO:0000256" key="2">
    <source>
        <dbReference type="ARBA" id="ARBA00008072"/>
    </source>
</evidence>
<dbReference type="CDD" id="cd08233">
    <property type="entry name" value="butanediol_DH_like"/>
    <property type="match status" value="1"/>
</dbReference>
<keyword evidence="4 7" id="KW-0862">Zinc</keyword>
<evidence type="ECO:0000313" key="10">
    <source>
        <dbReference type="Proteomes" id="UP000030401"/>
    </source>
</evidence>
<dbReference type="STRING" id="1385512.N784_15775"/>
<evidence type="ECO:0000256" key="4">
    <source>
        <dbReference type="ARBA" id="ARBA00022833"/>
    </source>
</evidence>
<proteinExistence type="inferred from homology"/>
<keyword evidence="6" id="KW-0520">NAD</keyword>
<dbReference type="Pfam" id="PF08240">
    <property type="entry name" value="ADH_N"/>
    <property type="match status" value="1"/>
</dbReference>
<evidence type="ECO:0000256" key="7">
    <source>
        <dbReference type="RuleBase" id="RU361277"/>
    </source>
</evidence>
<dbReference type="InterPro" id="IPR011032">
    <property type="entry name" value="GroES-like_sf"/>
</dbReference>
<dbReference type="Proteomes" id="UP000030401">
    <property type="component" value="Unassembled WGS sequence"/>
</dbReference>
<evidence type="ECO:0000256" key="3">
    <source>
        <dbReference type="ARBA" id="ARBA00022723"/>
    </source>
</evidence>
<dbReference type="PANTHER" id="PTHR43161:SF23">
    <property type="entry name" value="(R,R)-BUTANEDIOL DEHYDROGENASE-RELATED"/>
    <property type="match status" value="1"/>
</dbReference>
<keyword evidence="10" id="KW-1185">Reference proteome</keyword>
<comment type="caution">
    <text evidence="9">The sequence shown here is derived from an EMBL/GenBank/DDBJ whole genome shotgun (WGS) entry which is preliminary data.</text>
</comment>
<protein>
    <submittedName>
        <fullName evidence="9">Butanediol dehydrogenase</fullName>
    </submittedName>
</protein>
<evidence type="ECO:0000256" key="6">
    <source>
        <dbReference type="ARBA" id="ARBA00023027"/>
    </source>
</evidence>
<dbReference type="SMART" id="SM00829">
    <property type="entry name" value="PKS_ER"/>
    <property type="match status" value="1"/>
</dbReference>
<dbReference type="PROSITE" id="PS00059">
    <property type="entry name" value="ADH_ZINC"/>
    <property type="match status" value="1"/>
</dbReference>
<dbReference type="GO" id="GO:0000721">
    <property type="term" value="F:(R,R)-butanediol dehydrogenase activity"/>
    <property type="evidence" value="ECO:0007669"/>
    <property type="project" value="TreeGrafter"/>
</dbReference>
<dbReference type="InterPro" id="IPR013149">
    <property type="entry name" value="ADH-like_C"/>
</dbReference>
<dbReference type="SUPFAM" id="SSF51735">
    <property type="entry name" value="NAD(P)-binding Rossmann-fold domains"/>
    <property type="match status" value="1"/>
</dbReference>
<keyword evidence="5" id="KW-0560">Oxidoreductase</keyword>